<dbReference type="HAMAP" id="MF_00835">
    <property type="entry name" value="BioC"/>
    <property type="match status" value="1"/>
</dbReference>
<evidence type="ECO:0000256" key="4">
    <source>
        <dbReference type="ARBA" id="ARBA00022603"/>
    </source>
</evidence>
<dbReference type="Pfam" id="PF08241">
    <property type="entry name" value="Methyltransf_11"/>
    <property type="match status" value="1"/>
</dbReference>
<dbReference type="InterPro" id="IPR013216">
    <property type="entry name" value="Methyltransf_11"/>
</dbReference>
<dbReference type="GO" id="GO:0009102">
    <property type="term" value="P:biotin biosynthetic process"/>
    <property type="evidence" value="ECO:0007669"/>
    <property type="project" value="UniProtKB-UniPathway"/>
</dbReference>
<reference evidence="9" key="1">
    <citation type="submission" date="2018-06" db="EMBL/GenBank/DDBJ databases">
        <authorList>
            <person name="Zhirakovskaya E."/>
        </authorList>
    </citation>
    <scope>NUCLEOTIDE SEQUENCE</scope>
</reference>
<dbReference type="InterPro" id="IPR011814">
    <property type="entry name" value="BioC"/>
</dbReference>
<evidence type="ECO:0000259" key="8">
    <source>
        <dbReference type="Pfam" id="PF08241"/>
    </source>
</evidence>
<keyword evidence="5" id="KW-0808">Transferase</keyword>
<dbReference type="SUPFAM" id="SSF53335">
    <property type="entry name" value="S-adenosyl-L-methionine-dependent methyltransferases"/>
    <property type="match status" value="1"/>
</dbReference>
<keyword evidence="4" id="KW-0489">Methyltransferase</keyword>
<dbReference type="NCBIfam" id="TIGR02072">
    <property type="entry name" value="BioC"/>
    <property type="match status" value="1"/>
</dbReference>
<organism evidence="9">
    <name type="scientific">hydrothermal vent metagenome</name>
    <dbReference type="NCBI Taxonomy" id="652676"/>
    <lineage>
        <taxon>unclassified sequences</taxon>
        <taxon>metagenomes</taxon>
        <taxon>ecological metagenomes</taxon>
    </lineage>
</organism>
<name>A0A3B0ZSC2_9ZZZZ</name>
<dbReference type="CDD" id="cd02440">
    <property type="entry name" value="AdoMet_MTases"/>
    <property type="match status" value="1"/>
</dbReference>
<dbReference type="PANTHER" id="PTHR13090">
    <property type="entry name" value="ARGININE-HYDROXYLASE NDUFAF5, MITOCHONDRIAL"/>
    <property type="match status" value="1"/>
</dbReference>
<dbReference type="Gene3D" id="3.40.50.150">
    <property type="entry name" value="Vaccinia Virus protein VP39"/>
    <property type="match status" value="1"/>
</dbReference>
<dbReference type="UniPathway" id="UPA00078"/>
<evidence type="ECO:0000256" key="1">
    <source>
        <dbReference type="ARBA" id="ARBA00000852"/>
    </source>
</evidence>
<accession>A0A3B0ZSC2</accession>
<gene>
    <name evidence="9" type="ORF">MNBD_GAMMA23-1774</name>
</gene>
<dbReference type="GO" id="GO:0008757">
    <property type="term" value="F:S-adenosylmethionine-dependent methyltransferase activity"/>
    <property type="evidence" value="ECO:0007669"/>
    <property type="project" value="InterPro"/>
</dbReference>
<dbReference type="AlphaFoldDB" id="A0A3B0ZSC2"/>
<dbReference type="GO" id="GO:0032259">
    <property type="term" value="P:methylation"/>
    <property type="evidence" value="ECO:0007669"/>
    <property type="project" value="UniProtKB-KW"/>
</dbReference>
<sequence length="287" mass="32394">MVEATKQSMSEPDFYVDKRLLRRAFEKAAQAYDEAAILQREVASRMLERLDYMLIEPQVILDAGAGTGYCTLDVAQRYPAAQIIALDIASGMLEQTRRKTKLGNNISYVSSDVEKIALSDNSVDLIVSSLTVQWCNDYIKAFAEFKRVLKPGGCLLFTSFGPDALKELRHCWYKVDSDNHVNSFVDMHHVGDALLQVGFNDPVMDTETITVTYKDVYQIMRDLKTIGAHNILNGRRHSLTGKKRLQVMVAEYETFRNEGVLPMTYEIVYGHAWTAAADSVSVNFEKN</sequence>
<dbReference type="InterPro" id="IPR029063">
    <property type="entry name" value="SAM-dependent_MTases_sf"/>
</dbReference>
<dbReference type="GO" id="GO:0102130">
    <property type="term" value="F:malonyl-CoA methyltransferase activity"/>
    <property type="evidence" value="ECO:0007669"/>
    <property type="project" value="UniProtKB-EC"/>
</dbReference>
<evidence type="ECO:0000256" key="6">
    <source>
        <dbReference type="ARBA" id="ARBA00022691"/>
    </source>
</evidence>
<evidence type="ECO:0000313" key="9">
    <source>
        <dbReference type="EMBL" id="VAW96445.1"/>
    </source>
</evidence>
<evidence type="ECO:0000256" key="5">
    <source>
        <dbReference type="ARBA" id="ARBA00022679"/>
    </source>
</evidence>
<evidence type="ECO:0000256" key="2">
    <source>
        <dbReference type="ARBA" id="ARBA00004746"/>
    </source>
</evidence>
<comment type="catalytic activity">
    <reaction evidence="1">
        <text>malonyl-[ACP] + S-adenosyl-L-methionine = malonyl-[ACP] methyl ester + S-adenosyl-L-homocysteine</text>
        <dbReference type="Rhea" id="RHEA:17105"/>
        <dbReference type="Rhea" id="RHEA-COMP:9623"/>
        <dbReference type="Rhea" id="RHEA-COMP:9954"/>
        <dbReference type="ChEBI" id="CHEBI:57856"/>
        <dbReference type="ChEBI" id="CHEBI:59789"/>
        <dbReference type="ChEBI" id="CHEBI:78449"/>
        <dbReference type="ChEBI" id="CHEBI:78845"/>
        <dbReference type="EC" id="2.1.1.197"/>
    </reaction>
</comment>
<keyword evidence="6" id="KW-0949">S-adenosyl-L-methionine</keyword>
<feature type="domain" description="Methyltransferase type 11" evidence="8">
    <location>
        <begin position="61"/>
        <end position="157"/>
    </location>
</feature>
<dbReference type="GO" id="GO:0010340">
    <property type="term" value="F:carboxyl-O-methyltransferase activity"/>
    <property type="evidence" value="ECO:0007669"/>
    <property type="project" value="InterPro"/>
</dbReference>
<keyword evidence="7" id="KW-0093">Biotin biosynthesis</keyword>
<dbReference type="EC" id="2.1.1.197" evidence="3"/>
<dbReference type="InterPro" id="IPR050602">
    <property type="entry name" value="Malonyl-ACP_OMT"/>
</dbReference>
<proteinExistence type="inferred from homology"/>
<dbReference type="PANTHER" id="PTHR13090:SF1">
    <property type="entry name" value="ARGININE-HYDROXYLASE NDUFAF5, MITOCHONDRIAL"/>
    <property type="match status" value="1"/>
</dbReference>
<evidence type="ECO:0000256" key="7">
    <source>
        <dbReference type="ARBA" id="ARBA00022756"/>
    </source>
</evidence>
<protein>
    <recommendedName>
        <fullName evidence="3">malonyl-[acyl-carrier protein] O-methyltransferase</fullName>
        <ecNumber evidence="3">2.1.1.197</ecNumber>
    </recommendedName>
</protein>
<evidence type="ECO:0000256" key="3">
    <source>
        <dbReference type="ARBA" id="ARBA00012327"/>
    </source>
</evidence>
<comment type="pathway">
    <text evidence="2">Cofactor biosynthesis; biotin biosynthesis.</text>
</comment>
<dbReference type="EMBL" id="UOFT01000052">
    <property type="protein sequence ID" value="VAW96445.1"/>
    <property type="molecule type" value="Genomic_DNA"/>
</dbReference>